<dbReference type="EMBL" id="CP000759">
    <property type="protein sequence ID" value="ABS16480.1"/>
    <property type="molecule type" value="Genomic_DNA"/>
</dbReference>
<organism evidence="9 10">
    <name type="scientific">Brucella anthropi (strain ATCC 49188 / DSM 6882 / CCUG 24695 / JCM 21032 / LMG 3331 / NBRC 15819 / NCTC 12168 / Alc 37)</name>
    <name type="common">Ochrobactrum anthropi</name>
    <dbReference type="NCBI Taxonomy" id="439375"/>
    <lineage>
        <taxon>Bacteria</taxon>
        <taxon>Pseudomonadati</taxon>
        <taxon>Pseudomonadota</taxon>
        <taxon>Alphaproteobacteria</taxon>
        <taxon>Hyphomicrobiales</taxon>
        <taxon>Brucellaceae</taxon>
        <taxon>Brucella/Ochrobactrum group</taxon>
        <taxon>Brucella</taxon>
    </lineage>
</organism>
<dbReference type="Pfam" id="PF01925">
    <property type="entry name" value="TauE"/>
    <property type="match status" value="1"/>
</dbReference>
<feature type="transmembrane region" description="Helical" evidence="8">
    <location>
        <begin position="162"/>
        <end position="183"/>
    </location>
</feature>
<dbReference type="PhylomeDB" id="A6X5H6"/>
<evidence type="ECO:0000256" key="4">
    <source>
        <dbReference type="ARBA" id="ARBA00022475"/>
    </source>
</evidence>
<evidence type="ECO:0000256" key="6">
    <source>
        <dbReference type="ARBA" id="ARBA00022989"/>
    </source>
</evidence>
<reference evidence="9 10" key="1">
    <citation type="journal article" date="2011" name="J. Bacteriol.">
        <title>Genome of Ochrobactrum anthropi ATCC 49188 T, a versatile opportunistic pathogen and symbiont of several eukaryotic hosts.</title>
        <authorList>
            <person name="Chain P.S."/>
            <person name="Lang D.M."/>
            <person name="Comerci D.J."/>
            <person name="Malfatti S.A."/>
            <person name="Vergez L.M."/>
            <person name="Shin M."/>
            <person name="Ugalde R.A."/>
            <person name="Garcia E."/>
            <person name="Tolmasky M.E."/>
        </authorList>
    </citation>
    <scope>NUCLEOTIDE SEQUENCE [LARGE SCALE GENOMIC DNA]</scope>
    <source>
        <strain evidence="10">ATCC 49188 / DSM 6882 / CCUG 24695 / JCM 21032 / LMG 3331 / NBRC 15819 / NCTC 12168 / Alc 37</strain>
    </source>
</reference>
<dbReference type="GO" id="GO:0005886">
    <property type="term" value="C:plasma membrane"/>
    <property type="evidence" value="ECO:0007669"/>
    <property type="project" value="UniProtKB-SubCell"/>
</dbReference>
<dbReference type="InterPro" id="IPR052017">
    <property type="entry name" value="TSUP"/>
</dbReference>
<comment type="subcellular location">
    <subcellularLocation>
        <location evidence="1 8">Cell membrane</location>
        <topology evidence="1 8">Multi-pass membrane protein</topology>
    </subcellularLocation>
</comment>
<keyword evidence="3" id="KW-0813">Transport</keyword>
<evidence type="ECO:0000256" key="3">
    <source>
        <dbReference type="ARBA" id="ARBA00022448"/>
    </source>
</evidence>
<feature type="transmembrane region" description="Helical" evidence="8">
    <location>
        <begin position="128"/>
        <end position="150"/>
    </location>
</feature>
<name>A6X5H6_BRUA4</name>
<feature type="transmembrane region" description="Helical" evidence="8">
    <location>
        <begin position="103"/>
        <end position="122"/>
    </location>
</feature>
<evidence type="ECO:0000256" key="2">
    <source>
        <dbReference type="ARBA" id="ARBA00009142"/>
    </source>
</evidence>
<keyword evidence="10" id="KW-1185">Reference proteome</keyword>
<dbReference type="KEGG" id="oan:Oant_3774"/>
<dbReference type="PANTHER" id="PTHR30269">
    <property type="entry name" value="TRANSMEMBRANE PROTEIN YFCA"/>
    <property type="match status" value="1"/>
</dbReference>
<accession>A6X5H6</accession>
<feature type="transmembrane region" description="Helical" evidence="8">
    <location>
        <begin position="256"/>
        <end position="281"/>
    </location>
</feature>
<protein>
    <recommendedName>
        <fullName evidence="8">Probable membrane transporter protein</fullName>
    </recommendedName>
</protein>
<proteinExistence type="inferred from homology"/>
<sequence length="282" mass="30398">MGPRLTSNHNISGPTPEMFSPPTAKLPYHMLEHTPLFLAIAVIAAFLVGLSKGGLPSVGTLAVPLMALVISPVTAAALLLPIYVISDMFGLYLYRHHFSARNLAILTPAAILGVGVGWMFSAHLSPTFIGMLVGLVGILFCFNAWFGALYRKSARKADVPGGVFWGVLTGLTSFVSHSGAPPFQMYVLPQHLPKLVFAGTSTILFAIVNAVKLVPYWQLQQFSNLDTSLGLWLVPAAVIGTFVGAKLTRIMPDGPFFLLVQLTLFGLSIKLIADWIVPYFFG</sequence>
<dbReference type="PANTHER" id="PTHR30269:SF37">
    <property type="entry name" value="MEMBRANE TRANSPORTER PROTEIN"/>
    <property type="match status" value="1"/>
</dbReference>
<keyword evidence="5 8" id="KW-0812">Transmembrane</keyword>
<evidence type="ECO:0000313" key="10">
    <source>
        <dbReference type="Proteomes" id="UP000002301"/>
    </source>
</evidence>
<comment type="similarity">
    <text evidence="2 8">Belongs to the 4-toluene sulfonate uptake permease (TSUP) (TC 2.A.102) family.</text>
</comment>
<keyword evidence="7 8" id="KW-0472">Membrane</keyword>
<evidence type="ECO:0000313" key="9">
    <source>
        <dbReference type="EMBL" id="ABS16480.1"/>
    </source>
</evidence>
<evidence type="ECO:0000256" key="5">
    <source>
        <dbReference type="ARBA" id="ARBA00022692"/>
    </source>
</evidence>
<dbReference type="InterPro" id="IPR002781">
    <property type="entry name" value="TM_pro_TauE-like"/>
</dbReference>
<keyword evidence="6 8" id="KW-1133">Transmembrane helix</keyword>
<dbReference type="STRING" id="439375.Oant_3774"/>
<evidence type="ECO:0000256" key="7">
    <source>
        <dbReference type="ARBA" id="ARBA00023136"/>
    </source>
</evidence>
<dbReference type="AlphaFoldDB" id="A6X5H6"/>
<dbReference type="Proteomes" id="UP000002301">
    <property type="component" value="Chromosome 2"/>
</dbReference>
<feature type="transmembrane region" description="Helical" evidence="8">
    <location>
        <begin position="35"/>
        <end position="55"/>
    </location>
</feature>
<dbReference type="eggNOG" id="COG0730">
    <property type="taxonomic scope" value="Bacteria"/>
</dbReference>
<evidence type="ECO:0000256" key="1">
    <source>
        <dbReference type="ARBA" id="ARBA00004651"/>
    </source>
</evidence>
<feature type="transmembrane region" description="Helical" evidence="8">
    <location>
        <begin position="229"/>
        <end position="250"/>
    </location>
</feature>
<feature type="transmembrane region" description="Helical" evidence="8">
    <location>
        <begin position="61"/>
        <end position="83"/>
    </location>
</feature>
<dbReference type="HOGENOM" id="CLU_054750_0_1_5"/>
<gene>
    <name evidence="9" type="ordered locus">Oant_3774</name>
</gene>
<keyword evidence="4 8" id="KW-1003">Cell membrane</keyword>
<evidence type="ECO:0000256" key="8">
    <source>
        <dbReference type="RuleBase" id="RU363041"/>
    </source>
</evidence>
<feature type="transmembrane region" description="Helical" evidence="8">
    <location>
        <begin position="195"/>
        <end position="217"/>
    </location>
</feature>